<keyword evidence="1" id="KW-0472">Membrane</keyword>
<evidence type="ECO:0000259" key="2">
    <source>
        <dbReference type="SMART" id="SM00460"/>
    </source>
</evidence>
<name>A0ABX1TJB5_9GAMM</name>
<dbReference type="InterPro" id="IPR052901">
    <property type="entry name" value="Bact_TGase-like"/>
</dbReference>
<evidence type="ECO:0000256" key="1">
    <source>
        <dbReference type="SAM" id="Phobius"/>
    </source>
</evidence>
<dbReference type="InterPro" id="IPR025403">
    <property type="entry name" value="TgpA-like_C"/>
</dbReference>
<keyword evidence="4" id="KW-1185">Reference proteome</keyword>
<dbReference type="Gene3D" id="3.10.620.30">
    <property type="match status" value="1"/>
</dbReference>
<evidence type="ECO:0000313" key="3">
    <source>
        <dbReference type="EMBL" id="NMQ18081.1"/>
    </source>
</evidence>
<dbReference type="Pfam" id="PF13559">
    <property type="entry name" value="DUF4129"/>
    <property type="match status" value="1"/>
</dbReference>
<dbReference type="RefSeq" id="WP_169247337.1">
    <property type="nucleotide sequence ID" value="NZ_SPMZ01000007.1"/>
</dbReference>
<reference evidence="3 4" key="1">
    <citation type="submission" date="2019-03" db="EMBL/GenBank/DDBJ databases">
        <title>Metabolic reconstructions from genomes of highly enriched 'Candidatus Accumulibacter' and 'Candidatus Competibacter' bioreactor populations.</title>
        <authorList>
            <person name="Annavajhala M.K."/>
            <person name="Welles L."/>
            <person name="Abbas B."/>
            <person name="Sorokin D."/>
            <person name="Park H."/>
            <person name="Van Loosdrecht M."/>
            <person name="Chandran K."/>
        </authorList>
    </citation>
    <scope>NUCLEOTIDE SEQUENCE [LARGE SCALE GENOMIC DNA]</scope>
    <source>
        <strain evidence="3 4">SBR_G</strain>
    </source>
</reference>
<keyword evidence="1" id="KW-1133">Transmembrane helix</keyword>
<sequence length="240" mass="26687">MRATGVPARVVTGYQGGEANDLGGYFIVRQSDAHAWAEVWLAERGWARVDPTAAVAPSRVRDGLYAAVADPGLLPFLARRGGGGEYEWLRQLALSWDALNNSWNEWVLAYGPDRQKEFLSGLGFGPVDWAEMTVAMTVTLGGFGLLVIGWRWRRRGTRDPVARAWQRFCARLARRGLARGPHEGPLDFTERVAASRPELAASVREIGRLYAALRYGPTGSPADVRQLQWRAGRFRVRTPR</sequence>
<dbReference type="SMART" id="SM00460">
    <property type="entry name" value="TGc"/>
    <property type="match status" value="1"/>
</dbReference>
<dbReference type="PANTHER" id="PTHR42736:SF1">
    <property type="entry name" value="PROTEIN-GLUTAMINE GAMMA-GLUTAMYLTRANSFERASE"/>
    <property type="match status" value="1"/>
</dbReference>
<dbReference type="InterPro" id="IPR038765">
    <property type="entry name" value="Papain-like_cys_pep_sf"/>
</dbReference>
<keyword evidence="1" id="KW-0812">Transmembrane</keyword>
<gene>
    <name evidence="3" type="ORF">E4P82_02040</name>
</gene>
<dbReference type="EMBL" id="SPMZ01000007">
    <property type="protein sequence ID" value="NMQ18081.1"/>
    <property type="molecule type" value="Genomic_DNA"/>
</dbReference>
<accession>A0ABX1TJB5</accession>
<dbReference type="PANTHER" id="PTHR42736">
    <property type="entry name" value="PROTEIN-GLUTAMINE GAMMA-GLUTAMYLTRANSFERASE"/>
    <property type="match status" value="1"/>
</dbReference>
<comment type="caution">
    <text evidence="3">The sequence shown here is derived from an EMBL/GenBank/DDBJ whole genome shotgun (WGS) entry which is preliminary data.</text>
</comment>
<feature type="transmembrane region" description="Helical" evidence="1">
    <location>
        <begin position="129"/>
        <end position="150"/>
    </location>
</feature>
<dbReference type="SUPFAM" id="SSF54001">
    <property type="entry name" value="Cysteine proteinases"/>
    <property type="match status" value="1"/>
</dbReference>
<protein>
    <submittedName>
        <fullName evidence="3">DUF4129 domain-containing protein</fullName>
    </submittedName>
</protein>
<dbReference type="Pfam" id="PF01841">
    <property type="entry name" value="Transglut_core"/>
    <property type="match status" value="1"/>
</dbReference>
<evidence type="ECO:0000313" key="4">
    <source>
        <dbReference type="Proteomes" id="UP000760480"/>
    </source>
</evidence>
<feature type="domain" description="Transglutaminase-like" evidence="2">
    <location>
        <begin position="1"/>
        <end position="53"/>
    </location>
</feature>
<proteinExistence type="predicted"/>
<dbReference type="InterPro" id="IPR002931">
    <property type="entry name" value="Transglutaminase-like"/>
</dbReference>
<organism evidence="3 4">
    <name type="scientific">Candidatus Competibacter phosphatis</name>
    <dbReference type="NCBI Taxonomy" id="221280"/>
    <lineage>
        <taxon>Bacteria</taxon>
        <taxon>Pseudomonadati</taxon>
        <taxon>Pseudomonadota</taxon>
        <taxon>Gammaproteobacteria</taxon>
        <taxon>Candidatus Competibacteraceae</taxon>
        <taxon>Candidatus Competibacter</taxon>
    </lineage>
</organism>
<dbReference type="Proteomes" id="UP000760480">
    <property type="component" value="Unassembled WGS sequence"/>
</dbReference>